<dbReference type="Proteomes" id="UP001325680">
    <property type="component" value="Chromosome"/>
</dbReference>
<name>A0ABZ0WBV8_9BACT</name>
<dbReference type="RefSeq" id="WP_114792869.1">
    <property type="nucleotide sequence ID" value="NZ_CP139960.1"/>
</dbReference>
<proteinExistence type="predicted"/>
<organism evidence="1 2">
    <name type="scientific">Niabella yanshanensis</name>
    <dbReference type="NCBI Taxonomy" id="577386"/>
    <lineage>
        <taxon>Bacteria</taxon>
        <taxon>Pseudomonadati</taxon>
        <taxon>Bacteroidota</taxon>
        <taxon>Chitinophagia</taxon>
        <taxon>Chitinophagales</taxon>
        <taxon>Chitinophagaceae</taxon>
        <taxon>Niabella</taxon>
    </lineage>
</organism>
<gene>
    <name evidence="1" type="ORF">U0035_03040</name>
</gene>
<dbReference type="EMBL" id="CP139960">
    <property type="protein sequence ID" value="WQD39122.1"/>
    <property type="molecule type" value="Genomic_DNA"/>
</dbReference>
<keyword evidence="2" id="KW-1185">Reference proteome</keyword>
<protein>
    <submittedName>
        <fullName evidence="1">Uncharacterized protein</fullName>
    </submittedName>
</protein>
<reference evidence="1 2" key="1">
    <citation type="submission" date="2023-12" db="EMBL/GenBank/DDBJ databases">
        <title>Genome sequencing and assembly of bacterial species from a model synthetic community.</title>
        <authorList>
            <person name="Hogle S.L."/>
        </authorList>
    </citation>
    <scope>NUCLEOTIDE SEQUENCE [LARGE SCALE GENOMIC DNA]</scope>
    <source>
        <strain evidence="1 2">HAMBI_3031</strain>
    </source>
</reference>
<sequence length="216" mass="24473">MENNSSARLQQTLTDNLKQITDMSLSFAKPLMDNLVNNFSILSQSALAGNTPIKLPQFKLQSDDCCTSKNDCPPHCLSNISRKAMVGERIIVPFIIKNHCNTSKTYRVGVRELKDLDGQLAPSQPVLNKTAVTLDAGQHERILMGIDLSKFSEGKIYAAEIVLREKEYNQNVCFTLYVEDEEGVTVTPLDEKKYKLKWQSWKDHFYCETRPGPQRS</sequence>
<evidence type="ECO:0000313" key="2">
    <source>
        <dbReference type="Proteomes" id="UP001325680"/>
    </source>
</evidence>
<accession>A0ABZ0WBV8</accession>
<evidence type="ECO:0000313" key="1">
    <source>
        <dbReference type="EMBL" id="WQD39122.1"/>
    </source>
</evidence>